<dbReference type="PROSITE" id="PS50026">
    <property type="entry name" value="EGF_3"/>
    <property type="match status" value="1"/>
</dbReference>
<feature type="domain" description="EGF-like" evidence="5">
    <location>
        <begin position="208"/>
        <end position="241"/>
    </location>
</feature>
<evidence type="ECO:0000256" key="2">
    <source>
        <dbReference type="PROSITE-ProRule" id="PRU00175"/>
    </source>
</evidence>
<dbReference type="EMBL" id="CAXHTA020000020">
    <property type="protein sequence ID" value="CAL5229229.1"/>
    <property type="molecule type" value="Genomic_DNA"/>
</dbReference>
<protein>
    <submittedName>
        <fullName evidence="7">G12513 protein</fullName>
    </submittedName>
</protein>
<comment type="caution">
    <text evidence="7">The sequence shown here is derived from an EMBL/GenBank/DDBJ whole genome shotgun (WGS) entry which is preliminary data.</text>
</comment>
<dbReference type="InterPro" id="IPR000742">
    <property type="entry name" value="EGF"/>
</dbReference>
<feature type="region of interest" description="Disordered" evidence="3">
    <location>
        <begin position="299"/>
        <end position="326"/>
    </location>
</feature>
<feature type="compositionally biased region" description="Polar residues" evidence="3">
    <location>
        <begin position="370"/>
        <end position="386"/>
    </location>
</feature>
<evidence type="ECO:0000256" key="1">
    <source>
        <dbReference type="PROSITE-ProRule" id="PRU00076"/>
    </source>
</evidence>
<dbReference type="Proteomes" id="UP001497392">
    <property type="component" value="Unassembled WGS sequence"/>
</dbReference>
<evidence type="ECO:0000259" key="6">
    <source>
        <dbReference type="PROSITE" id="PS50089"/>
    </source>
</evidence>
<keyword evidence="1" id="KW-1015">Disulfide bond</keyword>
<dbReference type="InterPro" id="IPR013083">
    <property type="entry name" value="Znf_RING/FYVE/PHD"/>
</dbReference>
<dbReference type="Pfam" id="PF23106">
    <property type="entry name" value="EGF_Teneurin"/>
    <property type="match status" value="1"/>
</dbReference>
<dbReference type="PROSITE" id="PS00022">
    <property type="entry name" value="EGF_1"/>
    <property type="match status" value="1"/>
</dbReference>
<dbReference type="PROSITE" id="PS01186">
    <property type="entry name" value="EGF_2"/>
    <property type="match status" value="1"/>
</dbReference>
<dbReference type="SMART" id="SM00184">
    <property type="entry name" value="RING"/>
    <property type="match status" value="1"/>
</dbReference>
<name>A0ABP1GAJ8_9CHLO</name>
<sequence length="507" mass="54447">MLPSNSSVENIRTHLRICECQQANGSPSGLSCGEKEGWFISGFQREGSWLSGGGLVPLSHAICCRLCMPDELPPTQAPISEDDKAVAIMSMGCHASSGSGPFALQCESRGDSIVTGWAEAVLVSSSIDAYYPLGSAACCTPSLLLESGSAWELERCDCVQSGDTNCGGLSTHRFLTGFDHWRMTRMGQFVPIAPANCCKMCLSDTVRPIDECADLNMCSGHGMCVTGACECSPGWGGADCGVQTGFGYQGLPQWLISLIIMCSCATLCLFMLIVNRLIRFFHMRAIAADAEEGEQMHEPLLSGLGGEDDDGSVGSEDTTDDDSEADEAARLVDDALAVAAAEEEREGEDSRDEDAASQAALEYMESPSLLNSNAGRTASHSSMQDLQQRDEPESAQQRPSDDLRHASTARLEGEAPVSAANEESGEIAETVVDIPEKQEGTGSRRRYAKGEGPPGVPGRDCNVCMVREVQVALIPCGHACMCRRCSRRLSRCPVCRKEILRRQRLFI</sequence>
<evidence type="ECO:0000256" key="3">
    <source>
        <dbReference type="SAM" id="MobiDB-lite"/>
    </source>
</evidence>
<feature type="compositionally biased region" description="Acidic residues" evidence="3">
    <location>
        <begin position="306"/>
        <end position="326"/>
    </location>
</feature>
<keyword evidence="4" id="KW-1133">Transmembrane helix</keyword>
<evidence type="ECO:0000313" key="8">
    <source>
        <dbReference type="Proteomes" id="UP001497392"/>
    </source>
</evidence>
<accession>A0ABP1GAJ8</accession>
<comment type="caution">
    <text evidence="1">Lacks conserved residue(s) required for the propagation of feature annotation.</text>
</comment>
<feature type="domain" description="RING-type" evidence="6">
    <location>
        <begin position="461"/>
        <end position="496"/>
    </location>
</feature>
<dbReference type="PROSITE" id="PS50089">
    <property type="entry name" value="ZF_RING_2"/>
    <property type="match status" value="1"/>
</dbReference>
<evidence type="ECO:0000313" key="7">
    <source>
        <dbReference type="EMBL" id="CAL5229229.1"/>
    </source>
</evidence>
<keyword evidence="4" id="KW-0472">Membrane</keyword>
<dbReference type="PANTHER" id="PTHR22696">
    <property type="entry name" value="E3 UBIQUITIN-PROTEIN LIGASE RNF26"/>
    <property type="match status" value="1"/>
</dbReference>
<dbReference type="SUPFAM" id="SSF57850">
    <property type="entry name" value="RING/U-box"/>
    <property type="match status" value="1"/>
</dbReference>
<gene>
    <name evidence="7" type="primary">g12513</name>
    <name evidence="7" type="ORF">VP750_LOCUS11135</name>
</gene>
<keyword evidence="2" id="KW-0479">Metal-binding</keyword>
<dbReference type="InterPro" id="IPR001841">
    <property type="entry name" value="Znf_RING"/>
</dbReference>
<dbReference type="Gene3D" id="2.10.25.10">
    <property type="entry name" value="Laminin"/>
    <property type="match status" value="1"/>
</dbReference>
<keyword evidence="4" id="KW-0812">Transmembrane</keyword>
<feature type="disulfide bond" evidence="1">
    <location>
        <begin position="231"/>
        <end position="240"/>
    </location>
</feature>
<keyword evidence="2" id="KW-0863">Zinc-finger</keyword>
<keyword evidence="1" id="KW-0245">EGF-like domain</keyword>
<keyword evidence="8" id="KW-1185">Reference proteome</keyword>
<organism evidence="7 8">
    <name type="scientific">Coccomyxa viridis</name>
    <dbReference type="NCBI Taxonomy" id="1274662"/>
    <lineage>
        <taxon>Eukaryota</taxon>
        <taxon>Viridiplantae</taxon>
        <taxon>Chlorophyta</taxon>
        <taxon>core chlorophytes</taxon>
        <taxon>Trebouxiophyceae</taxon>
        <taxon>Trebouxiophyceae incertae sedis</taxon>
        <taxon>Coccomyxaceae</taxon>
        <taxon>Coccomyxa</taxon>
    </lineage>
</organism>
<evidence type="ECO:0000259" key="5">
    <source>
        <dbReference type="PROSITE" id="PS50026"/>
    </source>
</evidence>
<evidence type="ECO:0000256" key="4">
    <source>
        <dbReference type="SAM" id="Phobius"/>
    </source>
</evidence>
<feature type="region of interest" description="Disordered" evidence="3">
    <location>
        <begin position="433"/>
        <end position="455"/>
    </location>
</feature>
<feature type="region of interest" description="Disordered" evidence="3">
    <location>
        <begin position="370"/>
        <end position="404"/>
    </location>
</feature>
<reference evidence="7 8" key="1">
    <citation type="submission" date="2024-06" db="EMBL/GenBank/DDBJ databases">
        <authorList>
            <person name="Kraege A."/>
            <person name="Thomma B."/>
        </authorList>
    </citation>
    <scope>NUCLEOTIDE SEQUENCE [LARGE SCALE GENOMIC DNA]</scope>
</reference>
<keyword evidence="2" id="KW-0862">Zinc</keyword>
<dbReference type="Pfam" id="PF13920">
    <property type="entry name" value="zf-C3HC4_3"/>
    <property type="match status" value="1"/>
</dbReference>
<proteinExistence type="predicted"/>
<feature type="transmembrane region" description="Helical" evidence="4">
    <location>
        <begin position="254"/>
        <end position="274"/>
    </location>
</feature>
<dbReference type="Gene3D" id="3.30.40.10">
    <property type="entry name" value="Zinc/RING finger domain, C3HC4 (zinc finger)"/>
    <property type="match status" value="1"/>
</dbReference>